<dbReference type="InterPro" id="IPR050134">
    <property type="entry name" value="NAD-dep_sirtuin_deacylases"/>
</dbReference>
<dbReference type="RefSeq" id="WP_084663744.1">
    <property type="nucleotide sequence ID" value="NZ_LT838272.1"/>
</dbReference>
<dbReference type="GO" id="GO:0017136">
    <property type="term" value="F:histone deacetylase activity, NAD-dependent"/>
    <property type="evidence" value="ECO:0007669"/>
    <property type="project" value="TreeGrafter"/>
</dbReference>
<dbReference type="GO" id="GO:0070403">
    <property type="term" value="F:NAD+ binding"/>
    <property type="evidence" value="ECO:0007669"/>
    <property type="project" value="InterPro"/>
</dbReference>
<dbReference type="InterPro" id="IPR026591">
    <property type="entry name" value="Sirtuin_cat_small_dom_sf"/>
</dbReference>
<evidence type="ECO:0000256" key="3">
    <source>
        <dbReference type="ARBA" id="ARBA00023027"/>
    </source>
</evidence>
<feature type="domain" description="Deacetylase sirtuin-type" evidence="5">
    <location>
        <begin position="1"/>
        <end position="243"/>
    </location>
</feature>
<reference evidence="6 7" key="1">
    <citation type="submission" date="2017-04" db="EMBL/GenBank/DDBJ databases">
        <authorList>
            <person name="Afonso C.L."/>
            <person name="Miller P.J."/>
            <person name="Scott M.A."/>
            <person name="Spackman E."/>
            <person name="Goraichik I."/>
            <person name="Dimitrov K.M."/>
            <person name="Suarez D.L."/>
            <person name="Swayne D.E."/>
        </authorList>
    </citation>
    <scope>NUCLEOTIDE SEQUENCE [LARGE SCALE GENOMIC DNA]</scope>
    <source>
        <strain evidence="6 7">ToBE</strain>
    </source>
</reference>
<dbReference type="CDD" id="cd01407">
    <property type="entry name" value="SIR2-fam"/>
    <property type="match status" value="1"/>
</dbReference>
<gene>
    <name evidence="6" type="ORF">SAMN00808754_0514</name>
</gene>
<dbReference type="InterPro" id="IPR026590">
    <property type="entry name" value="Ssirtuin_cat_dom"/>
</dbReference>
<dbReference type="AlphaFoldDB" id="A0A1W1VEV0"/>
<evidence type="ECO:0000256" key="4">
    <source>
        <dbReference type="PROSITE-ProRule" id="PRU00236"/>
    </source>
</evidence>
<evidence type="ECO:0000313" key="6">
    <source>
        <dbReference type="EMBL" id="SMB91750.1"/>
    </source>
</evidence>
<dbReference type="EMBL" id="LT838272">
    <property type="protein sequence ID" value="SMB91750.1"/>
    <property type="molecule type" value="Genomic_DNA"/>
</dbReference>
<evidence type="ECO:0000256" key="1">
    <source>
        <dbReference type="ARBA" id="ARBA00012928"/>
    </source>
</evidence>
<accession>A0A1W1VEV0</accession>
<keyword evidence="7" id="KW-1185">Reference proteome</keyword>
<evidence type="ECO:0000313" key="7">
    <source>
        <dbReference type="Proteomes" id="UP000192569"/>
    </source>
</evidence>
<dbReference type="PANTHER" id="PTHR11085:SF4">
    <property type="entry name" value="NAD-DEPENDENT PROTEIN DEACYLASE"/>
    <property type="match status" value="1"/>
</dbReference>
<feature type="binding site" evidence="4">
    <location>
        <position position="156"/>
    </location>
    <ligand>
        <name>Zn(2+)</name>
        <dbReference type="ChEBI" id="CHEBI:29105"/>
    </ligand>
</feature>
<dbReference type="PROSITE" id="PS50305">
    <property type="entry name" value="SIRTUIN"/>
    <property type="match status" value="1"/>
</dbReference>
<dbReference type="InterPro" id="IPR003000">
    <property type="entry name" value="Sirtuin"/>
</dbReference>
<evidence type="ECO:0000259" key="5">
    <source>
        <dbReference type="PROSITE" id="PS50305"/>
    </source>
</evidence>
<dbReference type="SUPFAM" id="SSF52467">
    <property type="entry name" value="DHS-like NAD/FAD-binding domain"/>
    <property type="match status" value="1"/>
</dbReference>
<feature type="binding site" evidence="4">
    <location>
        <position position="159"/>
    </location>
    <ligand>
        <name>Zn(2+)</name>
        <dbReference type="ChEBI" id="CHEBI:29105"/>
    </ligand>
</feature>
<feature type="active site" description="Proton acceptor" evidence="4">
    <location>
        <position position="123"/>
    </location>
</feature>
<dbReference type="OrthoDB" id="9800582at2"/>
<dbReference type="PANTHER" id="PTHR11085">
    <property type="entry name" value="NAD-DEPENDENT PROTEIN DEACYLASE SIRTUIN-5, MITOCHONDRIAL-RELATED"/>
    <property type="match status" value="1"/>
</dbReference>
<dbReference type="Proteomes" id="UP000192569">
    <property type="component" value="Chromosome I"/>
</dbReference>
<feature type="binding site" evidence="4">
    <location>
        <position position="134"/>
    </location>
    <ligand>
        <name>Zn(2+)</name>
        <dbReference type="ChEBI" id="CHEBI:29105"/>
    </ligand>
</feature>
<keyword evidence="4" id="KW-0862">Zinc</keyword>
<sequence length="243" mass="27543">MEDLFEAVAKVNQILKRSRKTLVLTGAGASTESGIPDYRSKGTGLWQKFDPMEKASITALLTNPEEFYRFNLPRWSKYIQAEPNVTHRALARLEENGLIYGVITQNIDGLHQKAGSKRVWEVHGHLRTCHCLECGTSYPFTELIGQFNQGINPPNCPQCRGILRPDVVLFEDPMSQDYYSALEEMKDCETLMVVGSSLQVYPVAELPRLAPKLIIINKEPTPWDFKAIIVVHEQAGKFFEKFI</sequence>
<dbReference type="EC" id="2.3.1.286" evidence="1"/>
<dbReference type="Gene3D" id="3.40.50.1220">
    <property type="entry name" value="TPP-binding domain"/>
    <property type="match status" value="1"/>
</dbReference>
<dbReference type="NCBIfam" id="NF001753">
    <property type="entry name" value="PRK00481.1-3"/>
    <property type="match status" value="1"/>
</dbReference>
<dbReference type="STRING" id="698762.SAMN00808754_0514"/>
<evidence type="ECO:0000256" key="2">
    <source>
        <dbReference type="ARBA" id="ARBA00022679"/>
    </source>
</evidence>
<keyword evidence="2" id="KW-0808">Transferase</keyword>
<dbReference type="Pfam" id="PF02146">
    <property type="entry name" value="SIR2"/>
    <property type="match status" value="1"/>
</dbReference>
<dbReference type="Gene3D" id="3.30.1600.10">
    <property type="entry name" value="SIR2/SIRT2 'Small Domain"/>
    <property type="match status" value="1"/>
</dbReference>
<feature type="binding site" evidence="4">
    <location>
        <position position="131"/>
    </location>
    <ligand>
        <name>Zn(2+)</name>
        <dbReference type="ChEBI" id="CHEBI:29105"/>
    </ligand>
</feature>
<protein>
    <recommendedName>
        <fullName evidence="1">protein acetyllysine N-acetyltransferase</fullName>
        <ecNumber evidence="1">2.3.1.286</ecNumber>
    </recommendedName>
</protein>
<dbReference type="InterPro" id="IPR029035">
    <property type="entry name" value="DHS-like_NAD/FAD-binding_dom"/>
</dbReference>
<proteinExistence type="predicted"/>
<keyword evidence="3" id="KW-0520">NAD</keyword>
<name>A0A1W1VEV0_9FIRM</name>
<organism evidence="6 7">
    <name type="scientific">Thermanaeromonas toyohensis ToBE</name>
    <dbReference type="NCBI Taxonomy" id="698762"/>
    <lineage>
        <taxon>Bacteria</taxon>
        <taxon>Bacillati</taxon>
        <taxon>Bacillota</taxon>
        <taxon>Clostridia</taxon>
        <taxon>Neomoorellales</taxon>
        <taxon>Neomoorellaceae</taxon>
        <taxon>Thermanaeromonas</taxon>
    </lineage>
</organism>
<keyword evidence="4" id="KW-0479">Metal-binding</keyword>
<dbReference type="GO" id="GO:0046872">
    <property type="term" value="F:metal ion binding"/>
    <property type="evidence" value="ECO:0007669"/>
    <property type="project" value="UniProtKB-KW"/>
</dbReference>